<name>A0AAN9YVL1_9PEZI</name>
<feature type="compositionally biased region" description="Low complexity" evidence="2">
    <location>
        <begin position="154"/>
        <end position="179"/>
    </location>
</feature>
<dbReference type="CDD" id="cd22191">
    <property type="entry name" value="DPBB_RlpA_EXP_N-like"/>
    <property type="match status" value="1"/>
</dbReference>
<keyword evidence="5" id="KW-1185">Reference proteome</keyword>
<comment type="caution">
    <text evidence="4">The sequence shown here is derived from an EMBL/GenBank/DDBJ whole genome shotgun (WGS) entry which is preliminary data.</text>
</comment>
<feature type="compositionally biased region" description="Low complexity" evidence="2">
    <location>
        <begin position="92"/>
        <end position="147"/>
    </location>
</feature>
<feature type="chain" id="PRO_5042828634" evidence="3">
    <location>
        <begin position="20"/>
        <end position="302"/>
    </location>
</feature>
<dbReference type="InterPro" id="IPR036908">
    <property type="entry name" value="RlpA-like_sf"/>
</dbReference>
<dbReference type="PANTHER" id="PTHR31836">
    <property type="match status" value="1"/>
</dbReference>
<feature type="compositionally biased region" description="Polar residues" evidence="2">
    <location>
        <begin position="72"/>
        <end position="91"/>
    </location>
</feature>
<gene>
    <name evidence="4" type="ORF">SLS62_001977</name>
</gene>
<accession>A0AAN9YVL1</accession>
<feature type="signal peptide" evidence="3">
    <location>
        <begin position="1"/>
        <end position="19"/>
    </location>
</feature>
<reference evidence="4 5" key="1">
    <citation type="submission" date="2024-02" db="EMBL/GenBank/DDBJ databases">
        <title>De novo assembly and annotation of 12 fungi associated with fruit tree decline syndrome in Ontario, Canada.</title>
        <authorList>
            <person name="Sulman M."/>
            <person name="Ellouze W."/>
            <person name="Ilyukhin E."/>
        </authorList>
    </citation>
    <scope>NUCLEOTIDE SEQUENCE [LARGE SCALE GENOMIC DNA]</scope>
    <source>
        <strain evidence="4 5">M11/M66-122</strain>
    </source>
</reference>
<dbReference type="AlphaFoldDB" id="A0AAN9YVL1"/>
<dbReference type="EMBL" id="JAKJXP020000009">
    <property type="protein sequence ID" value="KAK7756034.1"/>
    <property type="molecule type" value="Genomic_DNA"/>
</dbReference>
<dbReference type="Gene3D" id="2.40.40.10">
    <property type="entry name" value="RlpA-like domain"/>
    <property type="match status" value="1"/>
</dbReference>
<evidence type="ECO:0000256" key="3">
    <source>
        <dbReference type="SAM" id="SignalP"/>
    </source>
</evidence>
<evidence type="ECO:0000256" key="2">
    <source>
        <dbReference type="SAM" id="MobiDB-lite"/>
    </source>
</evidence>
<evidence type="ECO:0000256" key="1">
    <source>
        <dbReference type="ARBA" id="ARBA00022729"/>
    </source>
</evidence>
<dbReference type="Proteomes" id="UP001320420">
    <property type="component" value="Unassembled WGS sequence"/>
</dbReference>
<evidence type="ECO:0000313" key="4">
    <source>
        <dbReference type="EMBL" id="KAK7756034.1"/>
    </source>
</evidence>
<feature type="compositionally biased region" description="Gly residues" evidence="2">
    <location>
        <begin position="180"/>
        <end position="190"/>
    </location>
</feature>
<evidence type="ECO:0000313" key="5">
    <source>
        <dbReference type="Proteomes" id="UP001320420"/>
    </source>
</evidence>
<keyword evidence="1 3" id="KW-0732">Signal</keyword>
<proteinExistence type="predicted"/>
<dbReference type="PANTHER" id="PTHR31836:SF28">
    <property type="entry name" value="SRCR DOMAIN-CONTAINING PROTEIN-RELATED"/>
    <property type="match status" value="1"/>
</dbReference>
<organism evidence="4 5">
    <name type="scientific">Diatrype stigma</name>
    <dbReference type="NCBI Taxonomy" id="117547"/>
    <lineage>
        <taxon>Eukaryota</taxon>
        <taxon>Fungi</taxon>
        <taxon>Dikarya</taxon>
        <taxon>Ascomycota</taxon>
        <taxon>Pezizomycotina</taxon>
        <taxon>Sordariomycetes</taxon>
        <taxon>Xylariomycetidae</taxon>
        <taxon>Xylariales</taxon>
        <taxon>Diatrypaceae</taxon>
        <taxon>Diatrype</taxon>
    </lineage>
</organism>
<dbReference type="InterPro" id="IPR051477">
    <property type="entry name" value="Expansin_CellWall"/>
</dbReference>
<dbReference type="SUPFAM" id="SSF50685">
    <property type="entry name" value="Barwin-like endoglucanases"/>
    <property type="match status" value="1"/>
</dbReference>
<sequence length="302" mass="30911">MKSATFTAALLASVAVAQPQHGHQRRHKHQDELEKRELVVEWETVWETATVYVDETTTETVLPEKTPEVESAATTTSTGVPGQFFQTPSEQPTTLATSTSSAAAVAAPPPAETTSEAPPAPSTTSTTSTPQPEPTTAAAPVISVPAIVVPPPVVATTSSPAEEPTTTSSTPPPAETSSSSGGGSGGSTGVSGKGDITYYTVGMGACGYDDTGADDSENIVAMPVGMWTAVSTATNLGVDMPAHPWCDKSITITANGKSIQAKIRDQCPGCSGGSIDVTAHAFEALFGSLDGGRESVEWTMDS</sequence>
<protein>
    <submittedName>
        <fullName evidence="4">Uncharacterized protein</fullName>
    </submittedName>
</protein>
<feature type="region of interest" description="Disordered" evidence="2">
    <location>
        <begin position="64"/>
        <end position="190"/>
    </location>
</feature>